<dbReference type="NCBIfam" id="TIGR00667">
    <property type="entry name" value="aat"/>
    <property type="match status" value="1"/>
</dbReference>
<evidence type="ECO:0000256" key="3">
    <source>
        <dbReference type="ARBA" id="ARBA00023315"/>
    </source>
</evidence>
<comment type="catalytic activity">
    <reaction evidence="4">
        <text>N-terminal L-lysyl-[protein] + L-leucyl-tRNA(Leu) = N-terminal L-leucyl-L-lysyl-[protein] + tRNA(Leu) + H(+)</text>
        <dbReference type="Rhea" id="RHEA:12340"/>
        <dbReference type="Rhea" id="RHEA-COMP:9613"/>
        <dbReference type="Rhea" id="RHEA-COMP:9622"/>
        <dbReference type="Rhea" id="RHEA-COMP:12670"/>
        <dbReference type="Rhea" id="RHEA-COMP:12671"/>
        <dbReference type="ChEBI" id="CHEBI:15378"/>
        <dbReference type="ChEBI" id="CHEBI:65249"/>
        <dbReference type="ChEBI" id="CHEBI:78442"/>
        <dbReference type="ChEBI" id="CHEBI:78494"/>
        <dbReference type="ChEBI" id="CHEBI:133043"/>
        <dbReference type="EC" id="2.3.2.6"/>
    </reaction>
</comment>
<proteinExistence type="inferred from homology"/>
<evidence type="ECO:0000256" key="4">
    <source>
        <dbReference type="HAMAP-Rule" id="MF_00688"/>
    </source>
</evidence>
<dbReference type="GO" id="GO:0005737">
    <property type="term" value="C:cytoplasm"/>
    <property type="evidence" value="ECO:0007669"/>
    <property type="project" value="UniProtKB-SubCell"/>
</dbReference>
<reference evidence="5 6" key="1">
    <citation type="submission" date="2020-08" db="EMBL/GenBank/DDBJ databases">
        <title>Genomic Encyclopedia of Type Strains, Phase IV (KMG-IV): sequencing the most valuable type-strain genomes for metagenomic binning, comparative biology and taxonomic classification.</title>
        <authorList>
            <person name="Goeker M."/>
        </authorList>
    </citation>
    <scope>NUCLEOTIDE SEQUENCE [LARGE SCALE GENOMIC DNA]</scope>
    <source>
        <strain evidence="5 6">DSM 24448</strain>
    </source>
</reference>
<dbReference type="InterPro" id="IPR004616">
    <property type="entry name" value="Leu/Phe-tRNA_Trfase"/>
</dbReference>
<dbReference type="Pfam" id="PF03588">
    <property type="entry name" value="Leu_Phe_trans"/>
    <property type="match status" value="1"/>
</dbReference>
<keyword evidence="2 4" id="KW-0808">Transferase</keyword>
<evidence type="ECO:0000313" key="5">
    <source>
        <dbReference type="EMBL" id="MBB5659710.1"/>
    </source>
</evidence>
<comment type="catalytic activity">
    <reaction evidence="4">
        <text>L-phenylalanyl-tRNA(Phe) + an N-terminal L-alpha-aminoacyl-[protein] = an N-terminal L-phenylalanyl-L-alpha-aminoacyl-[protein] + tRNA(Phe)</text>
        <dbReference type="Rhea" id="RHEA:43632"/>
        <dbReference type="Rhea" id="RHEA-COMP:9668"/>
        <dbReference type="Rhea" id="RHEA-COMP:9699"/>
        <dbReference type="Rhea" id="RHEA-COMP:10636"/>
        <dbReference type="Rhea" id="RHEA-COMP:10637"/>
        <dbReference type="ChEBI" id="CHEBI:78442"/>
        <dbReference type="ChEBI" id="CHEBI:78531"/>
        <dbReference type="ChEBI" id="CHEBI:78597"/>
        <dbReference type="ChEBI" id="CHEBI:83561"/>
        <dbReference type="EC" id="2.3.2.6"/>
    </reaction>
</comment>
<dbReference type="PANTHER" id="PTHR30098:SF2">
    <property type="entry name" value="LEUCYL_PHENYLALANYL-TRNA--PROTEIN TRANSFERASE"/>
    <property type="match status" value="1"/>
</dbReference>
<gene>
    <name evidence="4" type="primary">aat</name>
    <name evidence="5" type="ORF">FHS65_000428</name>
</gene>
<keyword evidence="6" id="KW-1185">Reference proteome</keyword>
<comment type="subcellular location">
    <subcellularLocation>
        <location evidence="4">Cytoplasm</location>
    </subcellularLocation>
</comment>
<sequence>MADSRDDDALVMIRPHFRGVIPLDRFHIPTRLARTVRNTDLIVRVNGDFPGVIAGCAAVIRDRWDTWINRRIEQAYTELHDRGHAHSVECWAGDTLVGGLYGVQIGGAFFGESMFTRQRDASKVALVHLVARLNRAGFSLLDAQFVNDHLKQFNILDVPHRLYMQDLRPALEQTPDMAAFRAEMTGQQALDYARQSTSQAS</sequence>
<dbReference type="InterPro" id="IPR042203">
    <property type="entry name" value="Leu/Phe-tRNA_Trfase_C"/>
</dbReference>
<dbReference type="HAMAP" id="MF_00688">
    <property type="entry name" value="Leu_Phe_trans"/>
    <property type="match status" value="1"/>
</dbReference>
<comment type="caution">
    <text evidence="5">The sequence shown here is derived from an EMBL/GenBank/DDBJ whole genome shotgun (WGS) entry which is preliminary data.</text>
</comment>
<dbReference type="PANTHER" id="PTHR30098">
    <property type="entry name" value="LEUCYL/PHENYLALANYL-TRNA--PROTEIN TRANSFERASE"/>
    <property type="match status" value="1"/>
</dbReference>
<keyword evidence="1 4" id="KW-0963">Cytoplasm</keyword>
<evidence type="ECO:0000256" key="1">
    <source>
        <dbReference type="ARBA" id="ARBA00022490"/>
    </source>
</evidence>
<comment type="catalytic activity">
    <reaction evidence="4">
        <text>N-terminal L-arginyl-[protein] + L-leucyl-tRNA(Leu) = N-terminal L-leucyl-L-arginyl-[protein] + tRNA(Leu) + H(+)</text>
        <dbReference type="Rhea" id="RHEA:50416"/>
        <dbReference type="Rhea" id="RHEA-COMP:9613"/>
        <dbReference type="Rhea" id="RHEA-COMP:9622"/>
        <dbReference type="Rhea" id="RHEA-COMP:12672"/>
        <dbReference type="Rhea" id="RHEA-COMP:12673"/>
        <dbReference type="ChEBI" id="CHEBI:15378"/>
        <dbReference type="ChEBI" id="CHEBI:64719"/>
        <dbReference type="ChEBI" id="CHEBI:78442"/>
        <dbReference type="ChEBI" id="CHEBI:78494"/>
        <dbReference type="ChEBI" id="CHEBI:133044"/>
        <dbReference type="EC" id="2.3.2.6"/>
    </reaction>
</comment>
<protein>
    <recommendedName>
        <fullName evidence="4">Leucyl/phenylalanyl-tRNA--protein transferase</fullName>
        <ecNumber evidence="4">2.3.2.6</ecNumber>
    </recommendedName>
    <alternativeName>
        <fullName evidence="4">L/F-transferase</fullName>
    </alternativeName>
    <alternativeName>
        <fullName evidence="4">Leucyltransferase</fullName>
    </alternativeName>
    <alternativeName>
        <fullName evidence="4">Phenyalanyltransferase</fullName>
    </alternativeName>
</protein>
<organism evidence="5 6">
    <name type="scientific">Brevundimonas halotolerans</name>
    <dbReference type="NCBI Taxonomy" id="69670"/>
    <lineage>
        <taxon>Bacteria</taxon>
        <taxon>Pseudomonadati</taxon>
        <taxon>Pseudomonadota</taxon>
        <taxon>Alphaproteobacteria</taxon>
        <taxon>Caulobacterales</taxon>
        <taxon>Caulobacteraceae</taxon>
        <taxon>Brevundimonas</taxon>
    </lineage>
</organism>
<dbReference type="EC" id="2.3.2.6" evidence="4"/>
<name>A0A7W9E7H7_9CAUL</name>
<accession>A0A7W9E7H7</accession>
<dbReference type="Proteomes" id="UP000548978">
    <property type="component" value="Unassembled WGS sequence"/>
</dbReference>
<dbReference type="Gene3D" id="3.40.630.70">
    <property type="entry name" value="Leucyl/phenylalanyl-tRNA-protein transferase, C-terminal domain"/>
    <property type="match status" value="1"/>
</dbReference>
<comment type="function">
    <text evidence="4">Functions in the N-end rule pathway of protein degradation where it conjugates Leu, Phe and, less efficiently, Met from aminoacyl-tRNAs to the N-termini of proteins containing an N-terminal arginine or lysine.</text>
</comment>
<keyword evidence="3 4" id="KW-0012">Acyltransferase</keyword>
<comment type="similarity">
    <text evidence="4">Belongs to the L/F-transferase family.</text>
</comment>
<dbReference type="InterPro" id="IPR016181">
    <property type="entry name" value="Acyl_CoA_acyltransferase"/>
</dbReference>
<evidence type="ECO:0000256" key="2">
    <source>
        <dbReference type="ARBA" id="ARBA00022679"/>
    </source>
</evidence>
<dbReference type="GO" id="GO:0008914">
    <property type="term" value="F:leucyl-tRNA--protein transferase activity"/>
    <property type="evidence" value="ECO:0007669"/>
    <property type="project" value="UniProtKB-UniRule"/>
</dbReference>
<evidence type="ECO:0000313" key="6">
    <source>
        <dbReference type="Proteomes" id="UP000548978"/>
    </source>
</evidence>
<dbReference type="SUPFAM" id="SSF55729">
    <property type="entry name" value="Acyl-CoA N-acyltransferases (Nat)"/>
    <property type="match status" value="1"/>
</dbReference>
<dbReference type="AlphaFoldDB" id="A0A7W9E7H7"/>
<dbReference type="GO" id="GO:0030163">
    <property type="term" value="P:protein catabolic process"/>
    <property type="evidence" value="ECO:0007669"/>
    <property type="project" value="UniProtKB-UniRule"/>
</dbReference>
<dbReference type="EMBL" id="JACIJB010000001">
    <property type="protein sequence ID" value="MBB5659710.1"/>
    <property type="molecule type" value="Genomic_DNA"/>
</dbReference>